<dbReference type="EMBL" id="VEVO01000008">
    <property type="protein sequence ID" value="KAF0039009.1"/>
    <property type="molecule type" value="Genomic_DNA"/>
</dbReference>
<accession>A0A6A4T1Y7</accession>
<dbReference type="Proteomes" id="UP000438429">
    <property type="component" value="Unassembled WGS sequence"/>
</dbReference>
<name>A0A6A4T1Y7_SCOMX</name>
<dbReference type="AlphaFoldDB" id="A0A6A4T1Y7"/>
<dbReference type="PANTHER" id="PTHR45913">
    <property type="entry name" value="EPM2A-INTERACTING PROTEIN 1"/>
    <property type="match status" value="1"/>
</dbReference>
<comment type="caution">
    <text evidence="2">The sequence shown here is derived from an EMBL/GenBank/DDBJ whole genome shotgun (WGS) entry which is preliminary data.</text>
</comment>
<feature type="compositionally biased region" description="Polar residues" evidence="1">
    <location>
        <begin position="161"/>
        <end position="173"/>
    </location>
</feature>
<evidence type="ECO:0000313" key="2">
    <source>
        <dbReference type="EMBL" id="KAF0039009.1"/>
    </source>
</evidence>
<evidence type="ECO:0008006" key="4">
    <source>
        <dbReference type="Google" id="ProtNLM"/>
    </source>
</evidence>
<evidence type="ECO:0000256" key="1">
    <source>
        <dbReference type="SAM" id="MobiDB-lite"/>
    </source>
</evidence>
<gene>
    <name evidence="2" type="ORF">F2P81_009493</name>
</gene>
<evidence type="ECO:0000313" key="3">
    <source>
        <dbReference type="Proteomes" id="UP000438429"/>
    </source>
</evidence>
<sequence>MVGRTKGFVSRVKEINPHVIVTHSFLHREALVAKTLPADLTPVLNDVVHMVNFVKTRPVKSRICASLCEEMGADHKALLFHTEVRWLSRGKMLARVYELREKLKVFLTNEGSDYAKLLASDEWCARLAYLADIFHHLNELNSTKRKPAHKYTTVSKRRSSETTNISRHTVQKNQSNGSVVEEVQSEEKQRLLNLPEHAVILDVKTSWYSLFLMVERFLEPFPAIQAASMDPRLKKSVEKDRSRFGNKQVVNNQLNYLCPDMFASYVSRVEVTAYGQCIYRENRIRLWISSPIISLHLESGDFIQKWYTASLRQSRGSRLLTPYNWTALKKGKEKRFNKQ</sequence>
<dbReference type="PANTHER" id="PTHR45913:SF19">
    <property type="entry name" value="LOW QUALITY PROTEIN: ZINC FINGER BED DOMAIN-CONTAINING PROTEIN 5-LIKE"/>
    <property type="match status" value="1"/>
</dbReference>
<feature type="region of interest" description="Disordered" evidence="1">
    <location>
        <begin position="148"/>
        <end position="179"/>
    </location>
</feature>
<reference evidence="2 3" key="1">
    <citation type="submission" date="2019-06" db="EMBL/GenBank/DDBJ databases">
        <title>Draft genomes of female and male turbot (Scophthalmus maximus).</title>
        <authorList>
            <person name="Xu H."/>
            <person name="Xu X.-W."/>
            <person name="Shao C."/>
            <person name="Chen S."/>
        </authorList>
    </citation>
    <scope>NUCLEOTIDE SEQUENCE [LARGE SCALE GENOMIC DNA]</scope>
    <source>
        <strain evidence="2">Ysfricsl-2016a</strain>
        <tissue evidence="2">Blood</tissue>
    </source>
</reference>
<proteinExistence type="predicted"/>
<protein>
    <recommendedName>
        <fullName evidence="4">Zinc finger BED domain-containing protein 5-like</fullName>
    </recommendedName>
</protein>
<organism evidence="2 3">
    <name type="scientific">Scophthalmus maximus</name>
    <name type="common">Turbot</name>
    <name type="synonym">Psetta maxima</name>
    <dbReference type="NCBI Taxonomy" id="52904"/>
    <lineage>
        <taxon>Eukaryota</taxon>
        <taxon>Metazoa</taxon>
        <taxon>Chordata</taxon>
        <taxon>Craniata</taxon>
        <taxon>Vertebrata</taxon>
        <taxon>Euteleostomi</taxon>
        <taxon>Actinopterygii</taxon>
        <taxon>Neopterygii</taxon>
        <taxon>Teleostei</taxon>
        <taxon>Neoteleostei</taxon>
        <taxon>Acanthomorphata</taxon>
        <taxon>Carangaria</taxon>
        <taxon>Pleuronectiformes</taxon>
        <taxon>Pleuronectoidei</taxon>
        <taxon>Scophthalmidae</taxon>
        <taxon>Scophthalmus</taxon>
    </lineage>
</organism>